<keyword evidence="3" id="KW-1185">Reference proteome</keyword>
<dbReference type="PANTHER" id="PTHR42695:SF5">
    <property type="entry name" value="GLUTAMINE AMIDOTRANSFERASE YLR126C-RELATED"/>
    <property type="match status" value="1"/>
</dbReference>
<dbReference type="Gene3D" id="3.40.50.880">
    <property type="match status" value="1"/>
</dbReference>
<dbReference type="PROSITE" id="PS51273">
    <property type="entry name" value="GATASE_TYPE_1"/>
    <property type="match status" value="1"/>
</dbReference>
<dbReference type="EMBL" id="PCQL01000027">
    <property type="protein sequence ID" value="PRC13329.1"/>
    <property type="molecule type" value="Genomic_DNA"/>
</dbReference>
<dbReference type="SUPFAM" id="SSF52317">
    <property type="entry name" value="Class I glutamine amidotransferase-like"/>
    <property type="match status" value="1"/>
</dbReference>
<organism evidence="2 3">
    <name type="scientific">Pseudomonas poae</name>
    <dbReference type="NCBI Taxonomy" id="200451"/>
    <lineage>
        <taxon>Bacteria</taxon>
        <taxon>Pseudomonadati</taxon>
        <taxon>Pseudomonadota</taxon>
        <taxon>Gammaproteobacteria</taxon>
        <taxon>Pseudomonadales</taxon>
        <taxon>Pseudomonadaceae</taxon>
        <taxon>Pseudomonas</taxon>
    </lineage>
</organism>
<gene>
    <name evidence="2" type="ORF">CQZ99_21220</name>
</gene>
<accession>A0A2S9EE56</accession>
<dbReference type="Proteomes" id="UP000238045">
    <property type="component" value="Unassembled WGS sequence"/>
</dbReference>
<reference evidence="2 3" key="1">
    <citation type="submission" date="2017-09" db="EMBL/GenBank/DDBJ databases">
        <title>Genomic, metabolic, and phenotypic characteristics of bacterial isolates from the natural microbiome of the model nematode Caenorhabditis elegans.</title>
        <authorList>
            <person name="Zimmermann J."/>
            <person name="Obeng N."/>
            <person name="Yang W."/>
            <person name="Obeng O."/>
            <person name="Kissoyan K."/>
            <person name="Pees B."/>
            <person name="Dirksen P."/>
            <person name="Hoppner M."/>
            <person name="Franke A."/>
            <person name="Rosenstiel P."/>
            <person name="Leippe M."/>
            <person name="Dierking K."/>
            <person name="Kaleta C."/>
            <person name="Schulenburg H."/>
        </authorList>
    </citation>
    <scope>NUCLEOTIDE SEQUENCE [LARGE SCALE GENOMIC DNA]</scope>
    <source>
        <strain evidence="2 3">MYb117</strain>
    </source>
</reference>
<feature type="domain" description="Glutamine amidotransferase" evidence="1">
    <location>
        <begin position="77"/>
        <end position="197"/>
    </location>
</feature>
<dbReference type="CDD" id="cd01741">
    <property type="entry name" value="GATase1_1"/>
    <property type="match status" value="1"/>
</dbReference>
<dbReference type="InterPro" id="IPR029062">
    <property type="entry name" value="Class_I_gatase-like"/>
</dbReference>
<dbReference type="NCBIfam" id="NF006562">
    <property type="entry name" value="PRK09065.1"/>
    <property type="match status" value="1"/>
</dbReference>
<dbReference type="Pfam" id="PF00117">
    <property type="entry name" value="GATase"/>
    <property type="match status" value="1"/>
</dbReference>
<dbReference type="GO" id="GO:0003922">
    <property type="term" value="F:GMP synthase (glutamine-hydrolyzing) activity"/>
    <property type="evidence" value="ECO:0007669"/>
    <property type="project" value="UniProtKB-EC"/>
</dbReference>
<dbReference type="AlphaFoldDB" id="A0A2S9EE56"/>
<comment type="caution">
    <text evidence="2">The sequence shown here is derived from an EMBL/GenBank/DDBJ whole genome shotgun (WGS) entry which is preliminary data.</text>
</comment>
<sequence>MTPHTLLIIQVGTPPQDIRDQLGDLPSWFGNALDVAPDGMLVVRAFEGALLPEPRKDCVAIITGSWAMVTDREPWSEYVAQWIRAAMAIEMPLFGVCYGHQLMAHALGGVVDYHPQGREVGCEMIQLLPAAMEDELLRQSPAQFPAHLTHEQTVITLPQGAVALARSAHDPHQIIRYGRFAMSTQYHPEFTPKHLEAMIRRRAAVLVAEQRDPEQMIKALRETPDARAVLGSFLRDCTCFAY</sequence>
<evidence type="ECO:0000259" key="1">
    <source>
        <dbReference type="Pfam" id="PF00117"/>
    </source>
</evidence>
<dbReference type="RefSeq" id="WP_105698551.1">
    <property type="nucleotide sequence ID" value="NZ_CP159260.1"/>
</dbReference>
<dbReference type="PANTHER" id="PTHR42695">
    <property type="entry name" value="GLUTAMINE AMIDOTRANSFERASE YLR126C-RELATED"/>
    <property type="match status" value="1"/>
</dbReference>
<name>A0A2S9EE56_9PSED</name>
<dbReference type="InterPro" id="IPR044992">
    <property type="entry name" value="ChyE-like"/>
</dbReference>
<keyword evidence="2" id="KW-0436">Ligase</keyword>
<dbReference type="GO" id="GO:0005829">
    <property type="term" value="C:cytosol"/>
    <property type="evidence" value="ECO:0007669"/>
    <property type="project" value="TreeGrafter"/>
</dbReference>
<evidence type="ECO:0000313" key="2">
    <source>
        <dbReference type="EMBL" id="PRC13329.1"/>
    </source>
</evidence>
<proteinExistence type="predicted"/>
<protein>
    <submittedName>
        <fullName evidence="2">GMP synthase</fullName>
        <ecNumber evidence="2">6.3.5.2</ecNumber>
    </submittedName>
</protein>
<dbReference type="InterPro" id="IPR017926">
    <property type="entry name" value="GATASE"/>
</dbReference>
<evidence type="ECO:0000313" key="3">
    <source>
        <dbReference type="Proteomes" id="UP000238045"/>
    </source>
</evidence>
<dbReference type="EC" id="6.3.5.2" evidence="2"/>